<protein>
    <recommendedName>
        <fullName evidence="3">DUF4440 domain-containing protein</fullName>
    </recommendedName>
</protein>
<comment type="caution">
    <text evidence="1">The sequence shown here is derived from an EMBL/GenBank/DDBJ whole genome shotgun (WGS) entry which is preliminary data.</text>
</comment>
<dbReference type="InterPro" id="IPR032710">
    <property type="entry name" value="NTF2-like_dom_sf"/>
</dbReference>
<keyword evidence="2" id="KW-1185">Reference proteome</keyword>
<reference evidence="2" key="1">
    <citation type="journal article" date="2019" name="Int. J. Syst. Evol. Microbiol.">
        <title>The Global Catalogue of Microorganisms (GCM) 10K type strain sequencing project: providing services to taxonomists for standard genome sequencing and annotation.</title>
        <authorList>
            <consortium name="The Broad Institute Genomics Platform"/>
            <consortium name="The Broad Institute Genome Sequencing Center for Infectious Disease"/>
            <person name="Wu L."/>
            <person name="Ma J."/>
        </authorList>
    </citation>
    <scope>NUCLEOTIDE SEQUENCE [LARGE SCALE GENOMIC DNA]</scope>
    <source>
        <strain evidence="2">CGMCC 1.12477</strain>
    </source>
</reference>
<accession>A0ABW4EM87</accession>
<sequence>MTNDVQDEATLWEQEERFWTGGADSARRMTAPDAVFVFPYPAGILQGNGIWREKDVAQRWRSIAISDRYLSIRQGIAVLAYRVTAERTDEPVYEALCTSAYVKDNDAWLRMSHQQTPAEQDAQ</sequence>
<dbReference type="EMBL" id="JBHUDD010000148">
    <property type="protein sequence ID" value="MFD1510904.1"/>
    <property type="molecule type" value="Genomic_DNA"/>
</dbReference>
<dbReference type="Proteomes" id="UP001597186">
    <property type="component" value="Unassembled WGS sequence"/>
</dbReference>
<dbReference type="RefSeq" id="WP_379917544.1">
    <property type="nucleotide sequence ID" value="NZ_JBHUDD010000148.1"/>
</dbReference>
<proteinExistence type="predicted"/>
<name>A0ABW4EM87_9RHOB</name>
<evidence type="ECO:0008006" key="3">
    <source>
        <dbReference type="Google" id="ProtNLM"/>
    </source>
</evidence>
<dbReference type="SUPFAM" id="SSF54427">
    <property type="entry name" value="NTF2-like"/>
    <property type="match status" value="1"/>
</dbReference>
<evidence type="ECO:0000313" key="2">
    <source>
        <dbReference type="Proteomes" id="UP001597186"/>
    </source>
</evidence>
<organism evidence="1 2">
    <name type="scientific">Lacimonas salitolerans</name>
    <dbReference type="NCBI Taxonomy" id="1323750"/>
    <lineage>
        <taxon>Bacteria</taxon>
        <taxon>Pseudomonadati</taxon>
        <taxon>Pseudomonadota</taxon>
        <taxon>Alphaproteobacteria</taxon>
        <taxon>Rhodobacterales</taxon>
        <taxon>Paracoccaceae</taxon>
        <taxon>Lacimonas</taxon>
    </lineage>
</organism>
<gene>
    <name evidence="1" type="ORF">ACFTOW_16085</name>
</gene>
<evidence type="ECO:0000313" key="1">
    <source>
        <dbReference type="EMBL" id="MFD1510904.1"/>
    </source>
</evidence>